<accession>A0AAN4PHM3</accession>
<sequence>MVSNLFFVDIVTPNNLPKVITPLNRDNTRQAILLNSRKAMLHRSSRINLQLGSSKCRTKNSLVRRRTVDVLVLGKLYSFSSLDLNRVDMMFAYQLLTLLFSPLVLPPSAAASFAKRPASAALIASNAAKCAKPHDRLRR</sequence>
<reference evidence="1 2" key="1">
    <citation type="submission" date="2015-11" db="EMBL/GenBank/DDBJ databases">
        <title>Aspergillus lentulus strain IFM 54703T.</title>
        <authorList>
            <person name="Kusuya Y."/>
            <person name="Sakai K."/>
            <person name="Kamei K."/>
            <person name="Takahashi H."/>
            <person name="Yaguchi T."/>
        </authorList>
    </citation>
    <scope>NUCLEOTIDE SEQUENCE [LARGE SCALE GENOMIC DNA]</scope>
    <source>
        <strain evidence="1 2">IFM 54703</strain>
    </source>
</reference>
<evidence type="ECO:0000313" key="2">
    <source>
        <dbReference type="Proteomes" id="UP000051487"/>
    </source>
</evidence>
<evidence type="ECO:0000313" key="1">
    <source>
        <dbReference type="EMBL" id="GAQ06258.1"/>
    </source>
</evidence>
<dbReference type="EMBL" id="BCLY01000008">
    <property type="protein sequence ID" value="GAQ06258.1"/>
    <property type="molecule type" value="Genomic_DNA"/>
</dbReference>
<proteinExistence type="predicted"/>
<dbReference type="AlphaFoldDB" id="A0AAN4PHM3"/>
<comment type="caution">
    <text evidence="1">The sequence shown here is derived from an EMBL/GenBank/DDBJ whole genome shotgun (WGS) entry which is preliminary data.</text>
</comment>
<gene>
    <name evidence="1" type="ORF">ALT_3579</name>
</gene>
<dbReference type="Proteomes" id="UP000051487">
    <property type="component" value="Unassembled WGS sequence"/>
</dbReference>
<name>A0AAN4PHM3_ASPLE</name>
<organism evidence="1 2">
    <name type="scientific">Aspergillus lentulus</name>
    <dbReference type="NCBI Taxonomy" id="293939"/>
    <lineage>
        <taxon>Eukaryota</taxon>
        <taxon>Fungi</taxon>
        <taxon>Dikarya</taxon>
        <taxon>Ascomycota</taxon>
        <taxon>Pezizomycotina</taxon>
        <taxon>Eurotiomycetes</taxon>
        <taxon>Eurotiomycetidae</taxon>
        <taxon>Eurotiales</taxon>
        <taxon>Aspergillaceae</taxon>
        <taxon>Aspergillus</taxon>
        <taxon>Aspergillus subgen. Fumigati</taxon>
    </lineage>
</organism>
<protein>
    <submittedName>
        <fullName evidence="1">Uncharacterized protein</fullName>
    </submittedName>
</protein>